<evidence type="ECO:0000313" key="1">
    <source>
        <dbReference type="EMBL" id="CAH1437623.1"/>
    </source>
</evidence>
<sequence>MTASLSISFVSQWTFGNQSNQLLAAVIALDNDAQNHLLLCYKNTLGISSPSLHQSRIKAYGFFKKK</sequence>
<accession>A0AAU9NIR9</accession>
<gene>
    <name evidence="1" type="ORF">LVIROSA_LOCUS23937</name>
</gene>
<dbReference type="EMBL" id="CAKMRJ010004445">
    <property type="protein sequence ID" value="CAH1437623.1"/>
    <property type="molecule type" value="Genomic_DNA"/>
</dbReference>
<comment type="caution">
    <text evidence="1">The sequence shown here is derived from an EMBL/GenBank/DDBJ whole genome shotgun (WGS) entry which is preliminary data.</text>
</comment>
<organism evidence="1 2">
    <name type="scientific">Lactuca virosa</name>
    <dbReference type="NCBI Taxonomy" id="75947"/>
    <lineage>
        <taxon>Eukaryota</taxon>
        <taxon>Viridiplantae</taxon>
        <taxon>Streptophyta</taxon>
        <taxon>Embryophyta</taxon>
        <taxon>Tracheophyta</taxon>
        <taxon>Spermatophyta</taxon>
        <taxon>Magnoliopsida</taxon>
        <taxon>eudicotyledons</taxon>
        <taxon>Gunneridae</taxon>
        <taxon>Pentapetalae</taxon>
        <taxon>asterids</taxon>
        <taxon>campanulids</taxon>
        <taxon>Asterales</taxon>
        <taxon>Asteraceae</taxon>
        <taxon>Cichorioideae</taxon>
        <taxon>Cichorieae</taxon>
        <taxon>Lactucinae</taxon>
        <taxon>Lactuca</taxon>
    </lineage>
</organism>
<proteinExistence type="predicted"/>
<dbReference type="AlphaFoldDB" id="A0AAU9NIR9"/>
<reference evidence="1 2" key="1">
    <citation type="submission" date="2022-01" db="EMBL/GenBank/DDBJ databases">
        <authorList>
            <person name="Xiong W."/>
            <person name="Schranz E."/>
        </authorList>
    </citation>
    <scope>NUCLEOTIDE SEQUENCE [LARGE SCALE GENOMIC DNA]</scope>
</reference>
<dbReference type="Proteomes" id="UP001157418">
    <property type="component" value="Unassembled WGS sequence"/>
</dbReference>
<protein>
    <submittedName>
        <fullName evidence="1">Uncharacterized protein</fullName>
    </submittedName>
</protein>
<name>A0AAU9NIR9_9ASTR</name>
<evidence type="ECO:0000313" key="2">
    <source>
        <dbReference type="Proteomes" id="UP001157418"/>
    </source>
</evidence>
<keyword evidence="2" id="KW-1185">Reference proteome</keyword>